<dbReference type="AlphaFoldDB" id="A0A0C3Q7P5"/>
<feature type="compositionally biased region" description="Polar residues" evidence="2">
    <location>
        <begin position="7"/>
        <end position="22"/>
    </location>
</feature>
<evidence type="ECO:0000256" key="1">
    <source>
        <dbReference type="SAM" id="Coils"/>
    </source>
</evidence>
<accession>A0A0C3Q7P5</accession>
<feature type="region of interest" description="Disordered" evidence="2">
    <location>
        <begin position="102"/>
        <end position="157"/>
    </location>
</feature>
<dbReference type="GO" id="GO:0005826">
    <property type="term" value="C:actomyosin contractile ring"/>
    <property type="evidence" value="ECO:0007669"/>
    <property type="project" value="TreeGrafter"/>
</dbReference>
<feature type="coiled-coil region" evidence="1">
    <location>
        <begin position="185"/>
        <end position="263"/>
    </location>
</feature>
<dbReference type="STRING" id="1051891.A0A0C3Q7P5"/>
<feature type="compositionally biased region" description="Basic and acidic residues" evidence="2">
    <location>
        <begin position="31"/>
        <end position="41"/>
    </location>
</feature>
<reference evidence="5 6" key="1">
    <citation type="submission" date="2014-04" db="EMBL/GenBank/DDBJ databases">
        <authorList>
            <consortium name="DOE Joint Genome Institute"/>
            <person name="Kuo A."/>
            <person name="Girlanda M."/>
            <person name="Perotto S."/>
            <person name="Kohler A."/>
            <person name="Nagy L.G."/>
            <person name="Floudas D."/>
            <person name="Copeland A."/>
            <person name="Barry K.W."/>
            <person name="Cichocki N."/>
            <person name="Veneault-Fourrey C."/>
            <person name="LaButti K."/>
            <person name="Lindquist E.A."/>
            <person name="Lipzen A."/>
            <person name="Lundell T."/>
            <person name="Morin E."/>
            <person name="Murat C."/>
            <person name="Sun H."/>
            <person name="Tunlid A."/>
            <person name="Henrissat B."/>
            <person name="Grigoriev I.V."/>
            <person name="Hibbett D.S."/>
            <person name="Martin F."/>
            <person name="Nordberg H.P."/>
            <person name="Cantor M.N."/>
            <person name="Hua S.X."/>
        </authorList>
    </citation>
    <scope>NUCLEOTIDE SEQUENCE [LARGE SCALE GENOMIC DNA]</scope>
    <source>
        <strain evidence="5 6">MUT 4182</strain>
    </source>
</reference>
<feature type="compositionally biased region" description="Acidic residues" evidence="2">
    <location>
        <begin position="111"/>
        <end position="120"/>
    </location>
</feature>
<evidence type="ECO:0000259" key="3">
    <source>
        <dbReference type="Pfam" id="PF12205"/>
    </source>
</evidence>
<organism evidence="5 6">
    <name type="scientific">Tulasnella calospora MUT 4182</name>
    <dbReference type="NCBI Taxonomy" id="1051891"/>
    <lineage>
        <taxon>Eukaryota</taxon>
        <taxon>Fungi</taxon>
        <taxon>Dikarya</taxon>
        <taxon>Basidiomycota</taxon>
        <taxon>Agaricomycotina</taxon>
        <taxon>Agaricomycetes</taxon>
        <taxon>Cantharellales</taxon>
        <taxon>Tulasnellaceae</taxon>
        <taxon>Tulasnella</taxon>
    </lineage>
</organism>
<dbReference type="Proteomes" id="UP000054248">
    <property type="component" value="Unassembled WGS sequence"/>
</dbReference>
<feature type="domain" description="ARF GTPase-activating protein GIT1 C-terminal" evidence="3">
    <location>
        <begin position="607"/>
        <end position="709"/>
    </location>
</feature>
<feature type="compositionally biased region" description="Basic and acidic residues" evidence="2">
    <location>
        <begin position="533"/>
        <end position="549"/>
    </location>
</feature>
<feature type="compositionally biased region" description="Low complexity" evidence="2">
    <location>
        <begin position="514"/>
        <end position="529"/>
    </location>
</feature>
<feature type="region of interest" description="Disordered" evidence="2">
    <location>
        <begin position="499"/>
        <end position="595"/>
    </location>
</feature>
<evidence type="ECO:0008006" key="7">
    <source>
        <dbReference type="Google" id="ProtNLM"/>
    </source>
</evidence>
<dbReference type="InterPro" id="IPR022018">
    <property type="entry name" value="GIT1_C"/>
</dbReference>
<dbReference type="GO" id="GO:0005078">
    <property type="term" value="F:MAP-kinase scaffold activity"/>
    <property type="evidence" value="ECO:0007669"/>
    <property type="project" value="TreeGrafter"/>
</dbReference>
<dbReference type="Pfam" id="PF12205">
    <property type="entry name" value="GIT1_C"/>
    <property type="match status" value="1"/>
</dbReference>
<dbReference type="GO" id="GO:1902716">
    <property type="term" value="C:cell cortex of growing cell tip"/>
    <property type="evidence" value="ECO:0007669"/>
    <property type="project" value="TreeGrafter"/>
</dbReference>
<gene>
    <name evidence="5" type="ORF">M407DRAFT_30228</name>
</gene>
<feature type="region of interest" description="Disordered" evidence="2">
    <location>
        <begin position="1"/>
        <end position="89"/>
    </location>
</feature>
<keyword evidence="6" id="KW-1185">Reference proteome</keyword>
<dbReference type="InterPro" id="IPR039892">
    <property type="entry name" value="Spa2/Sph1"/>
</dbReference>
<evidence type="ECO:0000313" key="5">
    <source>
        <dbReference type="EMBL" id="KIO20111.1"/>
    </source>
</evidence>
<feature type="compositionally biased region" description="Polar residues" evidence="2">
    <location>
        <begin position="141"/>
        <end position="154"/>
    </location>
</feature>
<feature type="domain" description="C3G9 VBS-like" evidence="4">
    <location>
        <begin position="375"/>
        <end position="497"/>
    </location>
</feature>
<dbReference type="PANTHER" id="PTHR21601:SF0">
    <property type="entry name" value="PROTEIN SPA2-RELATED"/>
    <property type="match status" value="1"/>
</dbReference>
<dbReference type="HOGENOM" id="CLU_006748_0_0_1"/>
<evidence type="ECO:0000256" key="2">
    <source>
        <dbReference type="SAM" id="MobiDB-lite"/>
    </source>
</evidence>
<dbReference type="InterPro" id="IPR056439">
    <property type="entry name" value="VBS_C3G9"/>
</dbReference>
<dbReference type="PANTHER" id="PTHR21601">
    <property type="entry name" value="SPA2 PROTEIN"/>
    <property type="match status" value="1"/>
</dbReference>
<dbReference type="EMBL" id="KN823187">
    <property type="protein sequence ID" value="KIO20111.1"/>
    <property type="molecule type" value="Genomic_DNA"/>
</dbReference>
<dbReference type="Pfam" id="PF23742">
    <property type="entry name" value="VBS_C3G9"/>
    <property type="match status" value="1"/>
</dbReference>
<evidence type="ECO:0000259" key="4">
    <source>
        <dbReference type="Pfam" id="PF23742"/>
    </source>
</evidence>
<proteinExistence type="predicted"/>
<feature type="compositionally biased region" description="Polar residues" evidence="2">
    <location>
        <begin position="551"/>
        <end position="560"/>
    </location>
</feature>
<sequence length="712" mass="76844">MRKGSAGTISSARKDSSGSNGTYMVPAAGPPDRRRPSEEVKFSAPPIRRPSEDTVRTPYARAGSRDDNLLRKSLRDSYAPSVAPSTATSGVVIPNKSTIAEEEIKVPYGTDGDDSQDYDGSDASPVRPTPNRSGSQGYGSLGTSLLNGPLSPTTDDGREFYDRMSLGTASMLSNGAGTLKGREEREAAEQMRSEYEFKIATMQNRIATLESQAGGGGSSREVQDLKARLDDQANRIRALERDLEEAQADRDSVKRQRESFVRRQDGKDATIRDLQLRIDDLQSKGVGTLDPGATDDLRAEVQNLVDELRELSHRNDELMAEKAADLRNIHDLTDQLKDTKRKYERAKTELRNFKSTSGTFNVQTPRMEDSMPYADNGGILDIHVTSFQAAIDTLLSVARSNEHSNVISPMRHVVYSASSIAEDLRAFEQRSPAERQGTDDESVKLGRERIEATLSNLVAAIKNHATSHGLSPVSLIDAAASHVSSAVIGSINLVSLRKSTPAEREMERQREQAAESSGHGLGLLSAGSSPQSKTDRIRILRGADKHGRNPSDASQWSSIGGSRLGGTISDRSSNPSPQPPHTPNGGINGGSSEEGVDEAWEELKPYLDVQSESIVLPIRNLLSAIRAGAGASELDENLTQIITIVSSIVAACKDGLPAASAKQGKEILNNLSDNCNKLSELQSQGEITKQTRQAMASSSFAVAKALKELRAL</sequence>
<feature type="compositionally biased region" description="Basic and acidic residues" evidence="2">
    <location>
        <begin position="500"/>
        <end position="513"/>
    </location>
</feature>
<feature type="coiled-coil region" evidence="1">
    <location>
        <begin position="294"/>
        <end position="356"/>
    </location>
</feature>
<evidence type="ECO:0000313" key="6">
    <source>
        <dbReference type="Proteomes" id="UP000054248"/>
    </source>
</evidence>
<name>A0A0C3Q7P5_9AGAM</name>
<feature type="compositionally biased region" description="Basic and acidic residues" evidence="2">
    <location>
        <begin position="63"/>
        <end position="75"/>
    </location>
</feature>
<reference evidence="6" key="2">
    <citation type="submission" date="2015-01" db="EMBL/GenBank/DDBJ databases">
        <title>Evolutionary Origins and Diversification of the Mycorrhizal Mutualists.</title>
        <authorList>
            <consortium name="DOE Joint Genome Institute"/>
            <consortium name="Mycorrhizal Genomics Consortium"/>
            <person name="Kohler A."/>
            <person name="Kuo A."/>
            <person name="Nagy L.G."/>
            <person name="Floudas D."/>
            <person name="Copeland A."/>
            <person name="Barry K.W."/>
            <person name="Cichocki N."/>
            <person name="Veneault-Fourrey C."/>
            <person name="LaButti K."/>
            <person name="Lindquist E.A."/>
            <person name="Lipzen A."/>
            <person name="Lundell T."/>
            <person name="Morin E."/>
            <person name="Murat C."/>
            <person name="Riley R."/>
            <person name="Ohm R."/>
            <person name="Sun H."/>
            <person name="Tunlid A."/>
            <person name="Henrissat B."/>
            <person name="Grigoriev I.V."/>
            <person name="Hibbett D.S."/>
            <person name="Martin F."/>
        </authorList>
    </citation>
    <scope>NUCLEOTIDE SEQUENCE [LARGE SCALE GENOMIC DNA]</scope>
    <source>
        <strain evidence="6">MUT 4182</strain>
    </source>
</reference>
<dbReference type="OrthoDB" id="5588096at2759"/>
<protein>
    <recommendedName>
        <fullName evidence="7">GIT Spa2 homology (SHD) domain-containing protein</fullName>
    </recommendedName>
</protein>
<dbReference type="Gene3D" id="1.10.287.1490">
    <property type="match status" value="1"/>
</dbReference>
<keyword evidence="1" id="KW-0175">Coiled coil</keyword>